<dbReference type="EMBL" id="JAETYZ010000021">
    <property type="protein sequence ID" value="MBL6235618.1"/>
    <property type="molecule type" value="Genomic_DNA"/>
</dbReference>
<dbReference type="InterPro" id="IPR047666">
    <property type="entry name" value="ANR_neg_reg"/>
</dbReference>
<dbReference type="NCBIfam" id="NF033650">
    <property type="entry name" value="ANR_neg_reg"/>
    <property type="match status" value="1"/>
</dbReference>
<dbReference type="Proteomes" id="UP001271591">
    <property type="component" value="Unassembled WGS sequence"/>
</dbReference>
<reference evidence="5" key="5">
    <citation type="submission" date="2023-10" db="EMBL/GenBank/DDBJ databases">
        <title>Draft Genome Sequence of a Shiga toxin-producing Escherichia coli strain from deer meat showing an IS-element integration in the B-subunit of the Shiga toxin Stx2b gene.</title>
        <authorList>
            <person name="Projahn M."/>
            <person name="Borowiak M."/>
        </authorList>
    </citation>
    <scope>NUCLEOTIDE SEQUENCE</scope>
    <source>
        <strain evidence="5">BfR-EC-18960</strain>
    </source>
</reference>
<protein>
    <submittedName>
        <fullName evidence="6">ANR family transcriptional regulator</fullName>
    </submittedName>
</protein>
<reference evidence="2 9" key="2">
    <citation type="submission" date="2020-02" db="EMBL/GenBank/DDBJ databases">
        <authorList>
            <person name="Ashton P.M."/>
            <person name="Dallman T."/>
            <person name="Nair S."/>
            <person name="De Pinna E."/>
            <person name="Peters T."/>
            <person name="Grant K."/>
        </authorList>
    </citation>
    <scope>NUCLEOTIDE SEQUENCE [LARGE SCALE GENOMIC DNA]</scope>
    <source>
        <strain evidence="2 9">188143</strain>
    </source>
</reference>
<dbReference type="EMBL" id="VOTT01000099">
    <property type="protein sequence ID" value="MPU48847.1"/>
    <property type="molecule type" value="Genomic_DNA"/>
</dbReference>
<dbReference type="RefSeq" id="WP_001367294.1">
    <property type="nucleotide sequence ID" value="NZ_BDLJ01000092.1"/>
</dbReference>
<evidence type="ECO:0000313" key="8">
    <source>
        <dbReference type="Proteomes" id="UP000524010"/>
    </source>
</evidence>
<dbReference type="Proteomes" id="UP000534332">
    <property type="component" value="Unassembled WGS sequence"/>
</dbReference>
<evidence type="ECO:0000313" key="9">
    <source>
        <dbReference type="Proteomes" id="UP000534332"/>
    </source>
</evidence>
<evidence type="ECO:0000313" key="3">
    <source>
        <dbReference type="EMBL" id="MBL6204660.1"/>
    </source>
</evidence>
<evidence type="ECO:0000313" key="1">
    <source>
        <dbReference type="EMBL" id="EFF8956190.1"/>
    </source>
</evidence>
<reference evidence="6 7" key="1">
    <citation type="submission" date="2019-08" db="EMBL/GenBank/DDBJ databases">
        <title>Identification of Water Treatment Resistant and Multidrug Resistant Urinary Pathogenic Escherichia coli in Wastewater.</title>
        <authorList>
            <person name="Neumann N."/>
        </authorList>
    </citation>
    <scope>NUCLEOTIDE SEQUENCE [LARGE SCALE GENOMIC DNA]</scope>
    <source>
        <strain evidence="6 7">WU2356</strain>
    </source>
</reference>
<dbReference type="EMBL" id="JAWPMK010000004">
    <property type="protein sequence ID" value="MDW9353396.1"/>
    <property type="molecule type" value="Genomic_DNA"/>
</dbReference>
<gene>
    <name evidence="2" type="ORF">BRV02_003919</name>
    <name evidence="1" type="ORF">BTB68_004231</name>
    <name evidence="6" type="ORF">FVB16_08345</name>
    <name evidence="4" type="ORF">JNA65_17125</name>
    <name evidence="3" type="ORF">JNA68_15830</name>
    <name evidence="5" type="ORF">R8G00_28605</name>
</gene>
<organism evidence="6 7">
    <name type="scientific">Escherichia coli</name>
    <dbReference type="NCBI Taxonomy" id="562"/>
    <lineage>
        <taxon>Bacteria</taxon>
        <taxon>Pseudomonadati</taxon>
        <taxon>Pseudomonadota</taxon>
        <taxon>Gammaproteobacteria</taxon>
        <taxon>Enterobacterales</taxon>
        <taxon>Enterobacteriaceae</taxon>
        <taxon>Escherichia</taxon>
    </lineage>
</organism>
<evidence type="ECO:0000313" key="5">
    <source>
        <dbReference type="EMBL" id="MDW9353396.1"/>
    </source>
</evidence>
<comment type="caution">
    <text evidence="6">The sequence shown here is derived from an EMBL/GenBank/DDBJ whole genome shotgun (WGS) entry which is preliminary data.</text>
</comment>
<name>A0A0B0V9I1_ECOLX</name>
<reference evidence="1 8" key="3">
    <citation type="submission" date="2020-02" db="EMBL/GenBank/DDBJ databases">
        <authorList>
            <consortium name="PulseNet: The National Subtyping Network for Foodborne Disease Surveillance"/>
            <person name="Tarr C.L."/>
            <person name="Trees E."/>
            <person name="Katz L.S."/>
            <person name="Carleton-Romer H.A."/>
            <person name="Stroika S."/>
            <person name="Kucerova Z."/>
            <person name="Roache K.F."/>
            <person name="Sabol A.L."/>
            <person name="Besser J."/>
            <person name="Gerner-Smidt P."/>
        </authorList>
    </citation>
    <scope>NUCLEOTIDE SEQUENCE [LARGE SCALE GENOMIC DNA]</scope>
    <source>
        <strain evidence="1 8">PNUSAE005278</strain>
    </source>
</reference>
<dbReference type="EMBL" id="AASRHK010000061">
    <property type="protein sequence ID" value="EFF8956190.1"/>
    <property type="molecule type" value="Genomic_DNA"/>
</dbReference>
<dbReference type="Proteomes" id="UP000524010">
    <property type="component" value="Unassembled WGS sequence"/>
</dbReference>
<dbReference type="EMBL" id="JAETYU010000020">
    <property type="protein sequence ID" value="MBL6204660.1"/>
    <property type="molecule type" value="Genomic_DNA"/>
</dbReference>
<dbReference type="Proteomes" id="UP000615017">
    <property type="component" value="Unassembled WGS sequence"/>
</dbReference>
<dbReference type="EMBL" id="AASSGK010000032">
    <property type="protein sequence ID" value="EFG2162798.1"/>
    <property type="molecule type" value="Genomic_DNA"/>
</dbReference>
<sequence length="64" mass="7533">MNQDKAIYLENKYFSPANEAVRLEREGDYIGAWKKWNDALHYAKGENIGWCIARAEYCKKTGRF</sequence>
<evidence type="ECO:0000313" key="4">
    <source>
        <dbReference type="EMBL" id="MBL6235618.1"/>
    </source>
</evidence>
<dbReference type="AlphaFoldDB" id="A0A0B0V9I1"/>
<evidence type="ECO:0000313" key="6">
    <source>
        <dbReference type="EMBL" id="MPU48847.1"/>
    </source>
</evidence>
<reference evidence="3 10" key="4">
    <citation type="submission" date="2021-01" db="EMBL/GenBank/DDBJ databases">
        <title>Genomes of Escherichia coli STEC strains from raw meat-based diets for companion animals.</title>
        <authorList>
            <person name="Stevens M.J.A."/>
            <person name="Stephan R."/>
        </authorList>
    </citation>
    <scope>NUCLEOTIDE SEQUENCE [LARGE SCALE GENOMIC DNA]</scope>
    <source>
        <strain evidence="3">ATC7-7</strain>
        <strain evidence="4 10">LSC1-58</strain>
    </source>
</reference>
<evidence type="ECO:0000313" key="2">
    <source>
        <dbReference type="EMBL" id="EFG2162798.1"/>
    </source>
</evidence>
<accession>A0A0B0V9I1</accession>
<dbReference type="Proteomes" id="UP000392867">
    <property type="component" value="Unassembled WGS sequence"/>
</dbReference>
<evidence type="ECO:0000313" key="10">
    <source>
        <dbReference type="Proteomes" id="UP000615017"/>
    </source>
</evidence>
<proteinExistence type="predicted"/>
<dbReference type="Proteomes" id="UP000655659">
    <property type="component" value="Unassembled WGS sequence"/>
</dbReference>
<evidence type="ECO:0000313" key="7">
    <source>
        <dbReference type="Proteomes" id="UP000392867"/>
    </source>
</evidence>